<keyword evidence="2" id="KW-1185">Reference proteome</keyword>
<accession>A0A4Q7ND63</accession>
<proteinExistence type="predicted"/>
<reference evidence="1 2" key="1">
    <citation type="submission" date="2019-02" db="EMBL/GenBank/DDBJ databases">
        <title>Genomic Encyclopedia of Type Strains, Phase IV (KMG-IV): sequencing the most valuable type-strain genomes for metagenomic binning, comparative biology and taxonomic classification.</title>
        <authorList>
            <person name="Goeker M."/>
        </authorList>
    </citation>
    <scope>NUCLEOTIDE SEQUENCE [LARGE SCALE GENOMIC DNA]</scope>
    <source>
        <strain evidence="1 2">K24</strain>
    </source>
</reference>
<dbReference type="Proteomes" id="UP000292445">
    <property type="component" value="Unassembled WGS sequence"/>
</dbReference>
<protein>
    <submittedName>
        <fullName evidence="1">Uncharacterized protein</fullName>
    </submittedName>
</protein>
<name>A0A4Q7ND63_9BURK</name>
<evidence type="ECO:0000313" key="1">
    <source>
        <dbReference type="EMBL" id="RZS80607.1"/>
    </source>
</evidence>
<comment type="caution">
    <text evidence="1">The sequence shown here is derived from an EMBL/GenBank/DDBJ whole genome shotgun (WGS) entry which is preliminary data.</text>
</comment>
<sequence length="116" mass="12660">MSADDINLPPVKCFTTTSPRPWEMPAWLWDDVQRYARAAIQADRASRADHFRDATNLINESAAVLDVLTSKLPAGHRLRHDAEAGAKKLVAGLYTLADSLLTDAARSTPATEKGES</sequence>
<gene>
    <name evidence="1" type="ORF">EV675_3219</name>
</gene>
<dbReference type="AlphaFoldDB" id="A0A4Q7ND63"/>
<evidence type="ECO:0000313" key="2">
    <source>
        <dbReference type="Proteomes" id="UP000292445"/>
    </source>
</evidence>
<organism evidence="1 2">
    <name type="scientific">Pigmentiphaga kullae</name>
    <dbReference type="NCBI Taxonomy" id="151784"/>
    <lineage>
        <taxon>Bacteria</taxon>
        <taxon>Pseudomonadati</taxon>
        <taxon>Pseudomonadota</taxon>
        <taxon>Betaproteobacteria</taxon>
        <taxon>Burkholderiales</taxon>
        <taxon>Alcaligenaceae</taxon>
        <taxon>Pigmentiphaga</taxon>
    </lineage>
</organism>
<dbReference type="RefSeq" id="WP_130358254.1">
    <property type="nucleotide sequence ID" value="NZ_SGXC01000002.1"/>
</dbReference>
<dbReference type="EMBL" id="SGXC01000002">
    <property type="protein sequence ID" value="RZS80607.1"/>
    <property type="molecule type" value="Genomic_DNA"/>
</dbReference>